<dbReference type="GO" id="GO:0160147">
    <property type="term" value="F:tRNA pseudouridine(38-40) synthase activity"/>
    <property type="evidence" value="ECO:0007669"/>
    <property type="project" value="UniProtKB-EC"/>
</dbReference>
<dbReference type="NCBIfam" id="TIGR00071">
    <property type="entry name" value="hisT_truA"/>
    <property type="match status" value="1"/>
</dbReference>
<sequence>MRLRIDLAYDGGAFHGWATQPGLRTVQGHLEAALTTVLRLDRIDTVCAGRTDTGVHARGQVVHCDVAELHPQLQRRLNGVLPSEIRVHRVVEAPPGFDARFSALWRRYAYRIADRVDLVDPLVRSHVLVWERELDLDAMNDAAQHLLGQQDFAAFCRRRVGATTIRTLLDLHWSRSPEGLAVADVRADAFCHGMVRSLVGCLLAVGEGRREIAWPAAILAVTERDASVVVAEAQGLTLEEVAYPPDDELASRAVTTRARRDG</sequence>
<dbReference type="InterPro" id="IPR020094">
    <property type="entry name" value="TruA/RsuA/RluB/E/F_N"/>
</dbReference>
<feature type="active site" description="Nucleophile" evidence="4 5">
    <location>
        <position position="52"/>
    </location>
</feature>
<dbReference type="EMBL" id="FOQG01000001">
    <property type="protein sequence ID" value="SFH62902.1"/>
    <property type="molecule type" value="Genomic_DNA"/>
</dbReference>
<dbReference type="OrthoDB" id="9811823at2"/>
<dbReference type="PANTHER" id="PTHR11142:SF0">
    <property type="entry name" value="TRNA PSEUDOURIDINE SYNTHASE-LIKE 1"/>
    <property type="match status" value="1"/>
</dbReference>
<proteinExistence type="inferred from homology"/>
<dbReference type="InterPro" id="IPR020097">
    <property type="entry name" value="PsdUridine_synth_TruA_a/b_dom"/>
</dbReference>
<dbReference type="AlphaFoldDB" id="A0A1I3BKV2"/>
<evidence type="ECO:0000256" key="6">
    <source>
        <dbReference type="PIRSR" id="PIRSR001430-2"/>
    </source>
</evidence>
<feature type="domain" description="Pseudouridine synthase I TruA alpha/beta" evidence="8">
    <location>
        <begin position="8"/>
        <end position="101"/>
    </location>
</feature>
<dbReference type="GO" id="GO:0003723">
    <property type="term" value="F:RNA binding"/>
    <property type="evidence" value="ECO:0007669"/>
    <property type="project" value="InterPro"/>
</dbReference>
<feature type="domain" description="Pseudouridine synthase I TruA alpha/beta" evidence="8">
    <location>
        <begin position="142"/>
        <end position="244"/>
    </location>
</feature>
<keyword evidence="2 4" id="KW-0819">tRNA processing</keyword>
<keyword evidence="10" id="KW-1185">Reference proteome</keyword>
<reference evidence="9 10" key="1">
    <citation type="submission" date="2016-10" db="EMBL/GenBank/DDBJ databases">
        <authorList>
            <person name="de Groot N.N."/>
        </authorList>
    </citation>
    <scope>NUCLEOTIDE SEQUENCE [LARGE SCALE GENOMIC DNA]</scope>
    <source>
        <strain evidence="9 10">CGMCC 1.11156</strain>
    </source>
</reference>
<evidence type="ECO:0000256" key="2">
    <source>
        <dbReference type="ARBA" id="ARBA00022694"/>
    </source>
</evidence>
<evidence type="ECO:0000256" key="4">
    <source>
        <dbReference type="HAMAP-Rule" id="MF_00171"/>
    </source>
</evidence>
<dbReference type="HAMAP" id="MF_00171">
    <property type="entry name" value="TruA"/>
    <property type="match status" value="1"/>
</dbReference>
<dbReference type="Gene3D" id="3.30.70.580">
    <property type="entry name" value="Pseudouridine synthase I, catalytic domain, N-terminal subdomain"/>
    <property type="match status" value="1"/>
</dbReference>
<dbReference type="Gene3D" id="3.30.70.660">
    <property type="entry name" value="Pseudouridine synthase I, catalytic domain, C-terminal subdomain"/>
    <property type="match status" value="1"/>
</dbReference>
<dbReference type="PANTHER" id="PTHR11142">
    <property type="entry name" value="PSEUDOURIDYLATE SYNTHASE"/>
    <property type="match status" value="1"/>
</dbReference>
<evidence type="ECO:0000256" key="7">
    <source>
        <dbReference type="RuleBase" id="RU003792"/>
    </source>
</evidence>
<comment type="subunit">
    <text evidence="4">Homodimer.</text>
</comment>
<dbReference type="InterPro" id="IPR020103">
    <property type="entry name" value="PsdUridine_synth_cat_dom_sf"/>
</dbReference>
<dbReference type="STRING" id="1005945.SAMN05216561_101195"/>
<dbReference type="RefSeq" id="WP_091109661.1">
    <property type="nucleotide sequence ID" value="NZ_BKAF01000001.1"/>
</dbReference>
<dbReference type="InterPro" id="IPR020095">
    <property type="entry name" value="PsdUridine_synth_TruA_C"/>
</dbReference>
<dbReference type="PIRSF" id="PIRSF001430">
    <property type="entry name" value="tRNA_psdUrid_synth"/>
    <property type="match status" value="1"/>
</dbReference>
<organism evidence="9 10">
    <name type="scientific">Nocardioides psychrotolerans</name>
    <dbReference type="NCBI Taxonomy" id="1005945"/>
    <lineage>
        <taxon>Bacteria</taxon>
        <taxon>Bacillati</taxon>
        <taxon>Actinomycetota</taxon>
        <taxon>Actinomycetes</taxon>
        <taxon>Propionibacteriales</taxon>
        <taxon>Nocardioidaceae</taxon>
        <taxon>Nocardioides</taxon>
    </lineage>
</organism>
<dbReference type="Pfam" id="PF01416">
    <property type="entry name" value="PseudoU_synth_1"/>
    <property type="match status" value="2"/>
</dbReference>
<gene>
    <name evidence="4" type="primary">truA</name>
    <name evidence="9" type="ORF">SAMN05216561_101195</name>
</gene>
<evidence type="ECO:0000313" key="10">
    <source>
        <dbReference type="Proteomes" id="UP000198649"/>
    </source>
</evidence>
<dbReference type="InterPro" id="IPR001406">
    <property type="entry name" value="PsdUridine_synth_TruA"/>
</dbReference>
<dbReference type="Proteomes" id="UP000198649">
    <property type="component" value="Unassembled WGS sequence"/>
</dbReference>
<evidence type="ECO:0000259" key="8">
    <source>
        <dbReference type="Pfam" id="PF01416"/>
    </source>
</evidence>
<dbReference type="GO" id="GO:0031119">
    <property type="term" value="P:tRNA pseudouridine synthesis"/>
    <property type="evidence" value="ECO:0007669"/>
    <property type="project" value="UniProtKB-UniRule"/>
</dbReference>
<feature type="binding site" evidence="4 6">
    <location>
        <position position="108"/>
    </location>
    <ligand>
        <name>substrate</name>
    </ligand>
</feature>
<evidence type="ECO:0000313" key="9">
    <source>
        <dbReference type="EMBL" id="SFH62902.1"/>
    </source>
</evidence>
<dbReference type="FunFam" id="3.30.70.580:FF:000001">
    <property type="entry name" value="tRNA pseudouridine synthase A"/>
    <property type="match status" value="1"/>
</dbReference>
<dbReference type="CDD" id="cd02570">
    <property type="entry name" value="PseudoU_synth_EcTruA"/>
    <property type="match status" value="1"/>
</dbReference>
<evidence type="ECO:0000256" key="1">
    <source>
        <dbReference type="ARBA" id="ARBA00009375"/>
    </source>
</evidence>
<name>A0A1I3BKV2_9ACTN</name>
<accession>A0A1I3BKV2</accession>
<evidence type="ECO:0000256" key="3">
    <source>
        <dbReference type="ARBA" id="ARBA00023235"/>
    </source>
</evidence>
<comment type="catalytic activity">
    <reaction evidence="4 7">
        <text>uridine(38/39/40) in tRNA = pseudouridine(38/39/40) in tRNA</text>
        <dbReference type="Rhea" id="RHEA:22376"/>
        <dbReference type="Rhea" id="RHEA-COMP:10085"/>
        <dbReference type="Rhea" id="RHEA-COMP:10087"/>
        <dbReference type="ChEBI" id="CHEBI:65314"/>
        <dbReference type="ChEBI" id="CHEBI:65315"/>
        <dbReference type="EC" id="5.4.99.12"/>
    </reaction>
</comment>
<comment type="similarity">
    <text evidence="1 4 7">Belongs to the tRNA pseudouridine synthase TruA family.</text>
</comment>
<keyword evidence="3 4" id="KW-0413">Isomerase</keyword>
<dbReference type="SUPFAM" id="SSF55120">
    <property type="entry name" value="Pseudouridine synthase"/>
    <property type="match status" value="1"/>
</dbReference>
<dbReference type="EC" id="5.4.99.12" evidence="4"/>
<evidence type="ECO:0000256" key="5">
    <source>
        <dbReference type="PIRSR" id="PIRSR001430-1"/>
    </source>
</evidence>
<comment type="function">
    <text evidence="4">Formation of pseudouridine at positions 38, 39 and 40 in the anticodon stem and loop of transfer RNAs.</text>
</comment>
<protein>
    <recommendedName>
        <fullName evidence="4">tRNA pseudouridine synthase A</fullName>
        <ecNumber evidence="4">5.4.99.12</ecNumber>
    </recommendedName>
    <alternativeName>
        <fullName evidence="4">tRNA pseudouridine(38-40) synthase</fullName>
    </alternativeName>
    <alternativeName>
        <fullName evidence="4">tRNA pseudouridylate synthase I</fullName>
    </alternativeName>
    <alternativeName>
        <fullName evidence="4">tRNA-uridine isomerase I</fullName>
    </alternativeName>
</protein>
<dbReference type="FunFam" id="3.30.70.660:FF:000003">
    <property type="entry name" value="tRNA pseudouridine synthase A"/>
    <property type="match status" value="1"/>
</dbReference>
<comment type="caution">
    <text evidence="4">Lacks conserved residue(s) required for the propagation of feature annotation.</text>
</comment>